<evidence type="ECO:0000256" key="1">
    <source>
        <dbReference type="SAM" id="MobiDB-lite"/>
    </source>
</evidence>
<protein>
    <submittedName>
        <fullName evidence="2">Uncharacterized protein</fullName>
    </submittedName>
</protein>
<feature type="region of interest" description="Disordered" evidence="1">
    <location>
        <begin position="1"/>
        <end position="27"/>
    </location>
</feature>
<comment type="caution">
    <text evidence="2">The sequence shown here is derived from an EMBL/GenBank/DDBJ whole genome shotgun (WGS) entry which is preliminary data.</text>
</comment>
<evidence type="ECO:0000313" key="3">
    <source>
        <dbReference type="Proteomes" id="UP000314294"/>
    </source>
</evidence>
<name>A0A4Z2IWE0_9TELE</name>
<dbReference type="EMBL" id="SRLO01000040">
    <property type="protein sequence ID" value="TNN82270.1"/>
    <property type="molecule type" value="Genomic_DNA"/>
</dbReference>
<gene>
    <name evidence="2" type="ORF">EYF80_007390</name>
</gene>
<dbReference type="Proteomes" id="UP000314294">
    <property type="component" value="Unassembled WGS sequence"/>
</dbReference>
<sequence>MRVAGTETEQNGNAKPAPEVKGALNQPQNGIFTLGALNAAGRPHAAPQRRRLPLPIHGRRAIDSLFCILRGKNVSGGKECEDDSGAMAQHTVQKEALKEEREPGRRGDGYKEGTTECNSILTLEEGLRTEASRPTQIDIVAKNGVQVSAKENPHTRPRQGQRTARH</sequence>
<evidence type="ECO:0000313" key="2">
    <source>
        <dbReference type="EMBL" id="TNN82270.1"/>
    </source>
</evidence>
<keyword evidence="3" id="KW-1185">Reference proteome</keyword>
<feature type="compositionally biased region" description="Basic residues" evidence="1">
    <location>
        <begin position="155"/>
        <end position="166"/>
    </location>
</feature>
<organism evidence="2 3">
    <name type="scientific">Liparis tanakae</name>
    <name type="common">Tanaka's snailfish</name>
    <dbReference type="NCBI Taxonomy" id="230148"/>
    <lineage>
        <taxon>Eukaryota</taxon>
        <taxon>Metazoa</taxon>
        <taxon>Chordata</taxon>
        <taxon>Craniata</taxon>
        <taxon>Vertebrata</taxon>
        <taxon>Euteleostomi</taxon>
        <taxon>Actinopterygii</taxon>
        <taxon>Neopterygii</taxon>
        <taxon>Teleostei</taxon>
        <taxon>Neoteleostei</taxon>
        <taxon>Acanthomorphata</taxon>
        <taxon>Eupercaria</taxon>
        <taxon>Perciformes</taxon>
        <taxon>Cottioidei</taxon>
        <taxon>Cottales</taxon>
        <taxon>Liparidae</taxon>
        <taxon>Liparis</taxon>
    </lineage>
</organism>
<dbReference type="AlphaFoldDB" id="A0A4Z2IWE0"/>
<reference evidence="2 3" key="1">
    <citation type="submission" date="2019-03" db="EMBL/GenBank/DDBJ databases">
        <title>First draft genome of Liparis tanakae, snailfish: a comprehensive survey of snailfish specific genes.</title>
        <authorList>
            <person name="Kim W."/>
            <person name="Song I."/>
            <person name="Jeong J.-H."/>
            <person name="Kim D."/>
            <person name="Kim S."/>
            <person name="Ryu S."/>
            <person name="Song J.Y."/>
            <person name="Lee S.K."/>
        </authorList>
    </citation>
    <scope>NUCLEOTIDE SEQUENCE [LARGE SCALE GENOMIC DNA]</scope>
    <source>
        <tissue evidence="2">Muscle</tissue>
    </source>
</reference>
<feature type="compositionally biased region" description="Basic and acidic residues" evidence="1">
    <location>
        <begin position="92"/>
        <end position="114"/>
    </location>
</feature>
<proteinExistence type="predicted"/>
<accession>A0A4Z2IWE0</accession>
<feature type="region of interest" description="Disordered" evidence="1">
    <location>
        <begin position="142"/>
        <end position="166"/>
    </location>
</feature>
<feature type="region of interest" description="Disordered" evidence="1">
    <location>
        <begin position="79"/>
        <end position="116"/>
    </location>
</feature>